<organism evidence="1 3">
    <name type="scientific">Chrysophaeum taylorii</name>
    <dbReference type="NCBI Taxonomy" id="2483200"/>
    <lineage>
        <taxon>Eukaryota</taxon>
        <taxon>Sar</taxon>
        <taxon>Stramenopiles</taxon>
        <taxon>Ochrophyta</taxon>
        <taxon>Pelagophyceae</taxon>
        <taxon>Pelagomonadales</taxon>
        <taxon>Pelagomonadaceae</taxon>
        <taxon>Chrysophaeum</taxon>
    </lineage>
</organism>
<accession>A0AAD7XR79</accession>
<dbReference type="AlphaFoldDB" id="A0AAD7XR79"/>
<evidence type="ECO:0000313" key="1">
    <source>
        <dbReference type="EMBL" id="KAJ8606505.1"/>
    </source>
</evidence>
<reference evidence="1" key="1">
    <citation type="submission" date="2023-01" db="EMBL/GenBank/DDBJ databases">
        <title>Metagenome sequencing of chrysophaentin producing Chrysophaeum taylorii.</title>
        <authorList>
            <person name="Davison J."/>
            <person name="Bewley C."/>
        </authorList>
    </citation>
    <scope>NUCLEOTIDE SEQUENCE</scope>
    <source>
        <strain evidence="1">NIES-1699</strain>
    </source>
</reference>
<keyword evidence="3" id="KW-1185">Reference proteome</keyword>
<dbReference type="Proteomes" id="UP001230188">
    <property type="component" value="Unassembled WGS sequence"/>
</dbReference>
<sequence length="246" mass="28109">MLAHQHEPIPVQQKAKRSRALALLINMEPLALLNGLDDDEADKPTRLRELVDANEDWLFQFLEGASNGALDALVRKRITDQSHLVEISKLFDKVGVNKHKNRLLELMIPGNSFDPDIDENVHLPRGVHRHYPPGSLEDLDEFVELGAINWIDWFLRQHARRQQVRALRRVRECAIRFGQLEVLKWALTNGCPSPFVDGCSQAAARGQLEILKWMRANECPWDESTCFSAAWFGHLDVLNGMCLFES</sequence>
<proteinExistence type="predicted"/>
<dbReference type="EMBL" id="JAQMWT010000006">
    <property type="protein sequence ID" value="KAJ8614329.1"/>
    <property type="molecule type" value="Genomic_DNA"/>
</dbReference>
<evidence type="ECO:0000313" key="2">
    <source>
        <dbReference type="EMBL" id="KAJ8614329.1"/>
    </source>
</evidence>
<dbReference type="EMBL" id="JAQMWT010000268">
    <property type="protein sequence ID" value="KAJ8606505.1"/>
    <property type="molecule type" value="Genomic_DNA"/>
</dbReference>
<comment type="caution">
    <text evidence="1">The sequence shown here is derived from an EMBL/GenBank/DDBJ whole genome shotgun (WGS) entry which is preliminary data.</text>
</comment>
<name>A0AAD7XR79_9STRA</name>
<protein>
    <submittedName>
        <fullName evidence="1">Uncharacterized protein</fullName>
    </submittedName>
</protein>
<evidence type="ECO:0000313" key="3">
    <source>
        <dbReference type="Proteomes" id="UP001230188"/>
    </source>
</evidence>
<dbReference type="SUPFAM" id="SSF140860">
    <property type="entry name" value="Pseudo ankyrin repeat-like"/>
    <property type="match status" value="1"/>
</dbReference>
<gene>
    <name evidence="1" type="ORF">CTAYLR_005875</name>
    <name evidence="2" type="ORF">CTAYLR_005902</name>
</gene>